<sequence>MTAEQQTVSAPSQLESVERYLAAWNTTGDVLDKAVAAALTEDATYVDPLSDVTGHEALATLIRGVQQQFTGYEFRLTGSPDIHHQVARFGWELVSRTDGSAPVAGFDVVTFATDGRIRTVTGFLDRVPGA</sequence>
<dbReference type="SUPFAM" id="SSF54427">
    <property type="entry name" value="NTF2-like"/>
    <property type="match status" value="1"/>
</dbReference>
<dbReference type="Pfam" id="PF12680">
    <property type="entry name" value="SnoaL_2"/>
    <property type="match status" value="1"/>
</dbReference>
<organism evidence="2 3">
    <name type="scientific">Frankia umida</name>
    <dbReference type="NCBI Taxonomy" id="573489"/>
    <lineage>
        <taxon>Bacteria</taxon>
        <taxon>Bacillati</taxon>
        <taxon>Actinomycetota</taxon>
        <taxon>Actinomycetes</taxon>
        <taxon>Frankiales</taxon>
        <taxon>Frankiaceae</taxon>
        <taxon>Frankia</taxon>
    </lineage>
</organism>
<gene>
    <name evidence="2" type="ORF">MXD59_09125</name>
</gene>
<name>A0ABT0JX86_9ACTN</name>
<proteinExistence type="predicted"/>
<dbReference type="Gene3D" id="3.10.450.50">
    <property type="match status" value="1"/>
</dbReference>
<reference evidence="2 3" key="1">
    <citation type="submission" date="2022-04" db="EMBL/GenBank/DDBJ databases">
        <title>Genome diversity in the genus Frankia.</title>
        <authorList>
            <person name="Carlos-Shanley C."/>
            <person name="Hahn D."/>
        </authorList>
    </citation>
    <scope>NUCLEOTIDE SEQUENCE [LARGE SCALE GENOMIC DNA]</scope>
    <source>
        <strain evidence="2 3">Ag45/Mut15</strain>
    </source>
</reference>
<dbReference type="InterPro" id="IPR037401">
    <property type="entry name" value="SnoaL-like"/>
</dbReference>
<accession>A0ABT0JX86</accession>
<dbReference type="Proteomes" id="UP001201873">
    <property type="component" value="Unassembled WGS sequence"/>
</dbReference>
<evidence type="ECO:0000313" key="3">
    <source>
        <dbReference type="Proteomes" id="UP001201873"/>
    </source>
</evidence>
<feature type="domain" description="SnoaL-like" evidence="1">
    <location>
        <begin position="17"/>
        <end position="118"/>
    </location>
</feature>
<dbReference type="EMBL" id="JALKFT010000007">
    <property type="protein sequence ID" value="MCK9875934.1"/>
    <property type="molecule type" value="Genomic_DNA"/>
</dbReference>
<evidence type="ECO:0000259" key="1">
    <source>
        <dbReference type="Pfam" id="PF12680"/>
    </source>
</evidence>
<evidence type="ECO:0000313" key="2">
    <source>
        <dbReference type="EMBL" id="MCK9875934.1"/>
    </source>
</evidence>
<keyword evidence="3" id="KW-1185">Reference proteome</keyword>
<comment type="caution">
    <text evidence="2">The sequence shown here is derived from an EMBL/GenBank/DDBJ whole genome shotgun (WGS) entry which is preliminary data.</text>
</comment>
<dbReference type="InterPro" id="IPR032710">
    <property type="entry name" value="NTF2-like_dom_sf"/>
</dbReference>
<protein>
    <submittedName>
        <fullName evidence="2">Nuclear transport factor 2 family protein</fullName>
    </submittedName>
</protein>
<dbReference type="RefSeq" id="WP_248824317.1">
    <property type="nucleotide sequence ID" value="NZ_JALKFT010000007.1"/>
</dbReference>